<dbReference type="SFLD" id="SFLDG01140">
    <property type="entry name" value="C2.B:_Phosphomannomutase_and_P"/>
    <property type="match status" value="1"/>
</dbReference>
<dbReference type="Pfam" id="PF08282">
    <property type="entry name" value="Hydrolase_3"/>
    <property type="match status" value="1"/>
</dbReference>
<gene>
    <name evidence="1" type="ORF">HMPREF0444_0300</name>
</gene>
<dbReference type="PANTHER" id="PTHR10000:SF8">
    <property type="entry name" value="HAD SUPERFAMILY HYDROLASE-LIKE, TYPE 3"/>
    <property type="match status" value="1"/>
</dbReference>
<dbReference type="SUPFAM" id="SSF56784">
    <property type="entry name" value="HAD-like"/>
    <property type="match status" value="1"/>
</dbReference>
<dbReference type="AlphaFoldDB" id="C8NEF5"/>
<organism evidence="1 2">
    <name type="scientific">Granulicatella adiacens ATCC 49175</name>
    <dbReference type="NCBI Taxonomy" id="638301"/>
    <lineage>
        <taxon>Bacteria</taxon>
        <taxon>Bacillati</taxon>
        <taxon>Bacillota</taxon>
        <taxon>Bacilli</taxon>
        <taxon>Lactobacillales</taxon>
        <taxon>Carnobacteriaceae</taxon>
        <taxon>Granulicatella</taxon>
    </lineage>
</organism>
<dbReference type="InterPro" id="IPR000150">
    <property type="entry name" value="Cof"/>
</dbReference>
<dbReference type="EMBL" id="ACKZ01000008">
    <property type="protein sequence ID" value="EEW38056.1"/>
    <property type="molecule type" value="Genomic_DNA"/>
</dbReference>
<comment type="caution">
    <text evidence="1">The sequence shown here is derived from an EMBL/GenBank/DDBJ whole genome shotgun (WGS) entry which is preliminary data.</text>
</comment>
<accession>C8NEF5</accession>
<dbReference type="GeneID" id="78411434"/>
<reference evidence="1 2" key="1">
    <citation type="submission" date="2009-08" db="EMBL/GenBank/DDBJ databases">
        <authorList>
            <person name="Muzny D."/>
            <person name="Qin X."/>
            <person name="Deng J."/>
            <person name="Jiang H."/>
            <person name="Liu Y."/>
            <person name="Qu J."/>
            <person name="Song X.-Z."/>
            <person name="Zhang L."/>
            <person name="Thornton R."/>
            <person name="Coyle M."/>
            <person name="Francisco L."/>
            <person name="Jackson L."/>
            <person name="Javaid M."/>
            <person name="Korchina V."/>
            <person name="Kovar C."/>
            <person name="Mata R."/>
            <person name="Mathew T."/>
            <person name="Ngo R."/>
            <person name="Nguyen L."/>
            <person name="Nguyen N."/>
            <person name="Okwuonu G."/>
            <person name="Ongeri F."/>
            <person name="Pham C."/>
            <person name="Simmons D."/>
            <person name="Wilczek-Boney K."/>
            <person name="Hale W."/>
            <person name="Jakkamsetti A."/>
            <person name="Pham P."/>
            <person name="Ruth R."/>
            <person name="San Lucas F."/>
            <person name="Warren J."/>
            <person name="Zhang J."/>
            <person name="Zhao Z."/>
            <person name="Zhou C."/>
            <person name="Zhu D."/>
            <person name="Lee S."/>
            <person name="Bess C."/>
            <person name="Blankenburg K."/>
            <person name="Forbes L."/>
            <person name="Fu Q."/>
            <person name="Gubbala S."/>
            <person name="Hirani K."/>
            <person name="Jayaseelan J.C."/>
            <person name="Lara F."/>
            <person name="Munidasa M."/>
            <person name="Palculict T."/>
            <person name="Patil S."/>
            <person name="Pu L.-L."/>
            <person name="Saada N."/>
            <person name="Tang L."/>
            <person name="Weissenberger G."/>
            <person name="Zhu Y."/>
            <person name="Hemphill L."/>
            <person name="Shang Y."/>
            <person name="Youmans B."/>
            <person name="Ayvaz T."/>
            <person name="Ross M."/>
            <person name="Santibanez J."/>
            <person name="Aqrawi P."/>
            <person name="Gross S."/>
            <person name="Joshi V."/>
            <person name="Fowler G."/>
            <person name="Nazareth L."/>
            <person name="Reid J."/>
            <person name="Worley K."/>
            <person name="Petrosino J."/>
            <person name="Highlander S."/>
            <person name="Gibbs R."/>
        </authorList>
    </citation>
    <scope>NUCLEOTIDE SEQUENCE [LARGE SCALE GENOMIC DNA]</scope>
    <source>
        <strain evidence="1 2">ATCC 49175</strain>
    </source>
</reference>
<dbReference type="SFLD" id="SFLDS00003">
    <property type="entry name" value="Haloacid_Dehalogenase"/>
    <property type="match status" value="1"/>
</dbReference>
<dbReference type="SFLD" id="SFLDG01144">
    <property type="entry name" value="C2.B.4:_PGP_Like"/>
    <property type="match status" value="1"/>
</dbReference>
<dbReference type="Proteomes" id="UP000005926">
    <property type="component" value="Unassembled WGS sequence"/>
</dbReference>
<dbReference type="eggNOG" id="COG0561">
    <property type="taxonomic scope" value="Bacteria"/>
</dbReference>
<dbReference type="Gene3D" id="3.30.1240.10">
    <property type="match status" value="1"/>
</dbReference>
<dbReference type="PROSITE" id="PS01228">
    <property type="entry name" value="COF_1"/>
    <property type="match status" value="1"/>
</dbReference>
<dbReference type="GO" id="GO:0000287">
    <property type="term" value="F:magnesium ion binding"/>
    <property type="evidence" value="ECO:0007669"/>
    <property type="project" value="TreeGrafter"/>
</dbReference>
<keyword evidence="2" id="KW-1185">Reference proteome</keyword>
<evidence type="ECO:0000313" key="1">
    <source>
        <dbReference type="EMBL" id="EEW38056.1"/>
    </source>
</evidence>
<dbReference type="NCBIfam" id="TIGR00099">
    <property type="entry name" value="Cof-subfamily"/>
    <property type="match status" value="1"/>
</dbReference>
<dbReference type="Gene3D" id="3.40.50.1000">
    <property type="entry name" value="HAD superfamily/HAD-like"/>
    <property type="match status" value="1"/>
</dbReference>
<dbReference type="InterPro" id="IPR036412">
    <property type="entry name" value="HAD-like_sf"/>
</dbReference>
<dbReference type="RefSeq" id="WP_005605311.1">
    <property type="nucleotide sequence ID" value="NZ_CP102283.1"/>
</dbReference>
<dbReference type="GO" id="GO:0005829">
    <property type="term" value="C:cytosol"/>
    <property type="evidence" value="ECO:0007669"/>
    <property type="project" value="TreeGrafter"/>
</dbReference>
<name>C8NEF5_9LACT</name>
<proteinExistence type="predicted"/>
<dbReference type="InterPro" id="IPR006379">
    <property type="entry name" value="HAD-SF_hydro_IIB"/>
</dbReference>
<dbReference type="NCBIfam" id="TIGR01484">
    <property type="entry name" value="HAD-SF-IIB"/>
    <property type="match status" value="1"/>
</dbReference>
<sequence>MIKLIALDLDGTLLTGEKKITEENKKAIQLAKENGIKVVLCTGRPIVSIVHLLEELDLMGDDDYAVNFNGGLIQKTKHGEIVYETGHTVEDMKYCHEEVTKVGLPLVMIDTVRAYEPTPPKGRPSIYNTLPHPITFEQKNPEDFEEGHIFNKAVLCIAQDILDEGIAKLPKEFFERFNCMKSRTFLLEVVPKHVSKGNGLKMLGEILGISLDEMAACGDEENDLPMLTVVGYPVAMGNGSKEVKDVAKYVTATNEDSGVAKAIYHIIEMNKQA</sequence>
<dbReference type="STRING" id="638301.HMPREF0444_0300"/>
<dbReference type="HOGENOM" id="CLU_044146_0_1_9"/>
<dbReference type="PANTHER" id="PTHR10000">
    <property type="entry name" value="PHOSPHOSERINE PHOSPHATASE"/>
    <property type="match status" value="1"/>
</dbReference>
<protein>
    <submittedName>
        <fullName evidence="1">Cof-like hydrolase</fullName>
    </submittedName>
</protein>
<dbReference type="InterPro" id="IPR023214">
    <property type="entry name" value="HAD_sf"/>
</dbReference>
<dbReference type="GO" id="GO:0016791">
    <property type="term" value="F:phosphatase activity"/>
    <property type="evidence" value="ECO:0007669"/>
    <property type="project" value="TreeGrafter"/>
</dbReference>
<evidence type="ECO:0000313" key="2">
    <source>
        <dbReference type="Proteomes" id="UP000005926"/>
    </source>
</evidence>
<dbReference type="CDD" id="cd07516">
    <property type="entry name" value="HAD_Pase"/>
    <property type="match status" value="1"/>
</dbReference>
<keyword evidence="1" id="KW-0378">Hydrolase</keyword>